<feature type="compositionally biased region" description="Basic and acidic residues" evidence="1">
    <location>
        <begin position="85"/>
        <end position="102"/>
    </location>
</feature>
<dbReference type="EMBL" id="CP144690">
    <property type="protein sequence ID" value="WVY91362.1"/>
    <property type="molecule type" value="Genomic_DNA"/>
</dbReference>
<dbReference type="AlphaFoldDB" id="A0AAQ3RG06"/>
<keyword evidence="3" id="KW-1185">Reference proteome</keyword>
<protein>
    <submittedName>
        <fullName evidence="2">Uncharacterized protein</fullName>
    </submittedName>
</protein>
<feature type="compositionally biased region" description="Polar residues" evidence="1">
    <location>
        <begin position="321"/>
        <end position="334"/>
    </location>
</feature>
<evidence type="ECO:0000256" key="1">
    <source>
        <dbReference type="SAM" id="MobiDB-lite"/>
    </source>
</evidence>
<evidence type="ECO:0000313" key="2">
    <source>
        <dbReference type="EMBL" id="WVY91362.1"/>
    </source>
</evidence>
<accession>A0AAQ3RG06</accession>
<name>A0AAQ3RG06_VIGMU</name>
<organism evidence="2 3">
    <name type="scientific">Vigna mungo</name>
    <name type="common">Black gram</name>
    <name type="synonym">Phaseolus mungo</name>
    <dbReference type="NCBI Taxonomy" id="3915"/>
    <lineage>
        <taxon>Eukaryota</taxon>
        <taxon>Viridiplantae</taxon>
        <taxon>Streptophyta</taxon>
        <taxon>Embryophyta</taxon>
        <taxon>Tracheophyta</taxon>
        <taxon>Spermatophyta</taxon>
        <taxon>Magnoliopsida</taxon>
        <taxon>eudicotyledons</taxon>
        <taxon>Gunneridae</taxon>
        <taxon>Pentapetalae</taxon>
        <taxon>rosids</taxon>
        <taxon>fabids</taxon>
        <taxon>Fabales</taxon>
        <taxon>Fabaceae</taxon>
        <taxon>Papilionoideae</taxon>
        <taxon>50 kb inversion clade</taxon>
        <taxon>NPAAA clade</taxon>
        <taxon>indigoferoid/millettioid clade</taxon>
        <taxon>Phaseoleae</taxon>
        <taxon>Vigna</taxon>
    </lineage>
</organism>
<feature type="region of interest" description="Disordered" evidence="1">
    <location>
        <begin position="244"/>
        <end position="358"/>
    </location>
</feature>
<feature type="region of interest" description="Disordered" evidence="1">
    <location>
        <begin position="138"/>
        <end position="166"/>
    </location>
</feature>
<evidence type="ECO:0000313" key="3">
    <source>
        <dbReference type="Proteomes" id="UP001374535"/>
    </source>
</evidence>
<gene>
    <name evidence="2" type="ORF">V8G54_036876</name>
</gene>
<feature type="compositionally biased region" description="Basic and acidic residues" evidence="1">
    <location>
        <begin position="138"/>
        <end position="160"/>
    </location>
</feature>
<proteinExistence type="predicted"/>
<reference evidence="2 3" key="1">
    <citation type="journal article" date="2023" name="Life. Sci Alliance">
        <title>Evolutionary insights into 3D genome organization and epigenetic landscape of Vigna mungo.</title>
        <authorList>
            <person name="Junaid A."/>
            <person name="Singh B."/>
            <person name="Bhatia S."/>
        </authorList>
    </citation>
    <scope>NUCLEOTIDE SEQUENCE [LARGE SCALE GENOMIC DNA]</scope>
    <source>
        <strain evidence="2">Urdbean</strain>
    </source>
</reference>
<sequence length="559" mass="63708">MERNSLRIEFSPTENLSYTPNLGVGAPFQVPPPSGQDLKITGRSKSTQSMRKTESDVIKVSPSVPKIYTETFWRPPWGRMANPNGDHEEHGGTTKHQKDDNKQRRAFGLNITTPYQHQEISLKRRLHNMSYHLYKEFHQQDKGNTRINQDSRKNTEHDAESGALSRPDLAHKSFGLSGAYHKSKTELLLKQLPLLKRWHLNRPVSVISFRLLKQVWIQKQDQAPCPSLSGRNVPDAMSPRATCPSLSGRNVPDAMSHRATSPPLYGHNVPPGDKPATLRTQRPTGRQARHFTDTTSHRATSPPLCGHNVPPGDKPGIFRTQRPTGRQARYSQDTQSDRHNNAAKIHRAPTKLSPSVRQEANPSLSLGLGGDDVRWCILKVKRVIGLEAQHQNKRIPSTFSGTSPLRSRLEDHRTVEINTEHAVEVQKKQTERQKATSSRSWHQAAFHDLHDNVCRMLHSRAEVPFQVLLEVNVVLIGFNGDGGYRYNIDVHQRITGELLDMKHHMVYNAFRVSPAYIPSPKLYRGSYCLTVTLWSLLVWEEHGHWRRSYYFLEMHILKD</sequence>
<dbReference type="Proteomes" id="UP001374535">
    <property type="component" value="Chromosome 11"/>
</dbReference>
<feature type="region of interest" description="Disordered" evidence="1">
    <location>
        <begin position="32"/>
        <end position="54"/>
    </location>
</feature>
<feature type="region of interest" description="Disordered" evidence="1">
    <location>
        <begin position="78"/>
        <end position="102"/>
    </location>
</feature>